<feature type="region of interest" description="Disordered" evidence="1">
    <location>
        <begin position="1"/>
        <end position="24"/>
    </location>
</feature>
<feature type="compositionally biased region" description="Gly residues" evidence="1">
    <location>
        <begin position="119"/>
        <end position="145"/>
    </location>
</feature>
<reference evidence="2" key="1">
    <citation type="submission" date="2021-01" db="EMBL/GenBank/DDBJ databases">
        <authorList>
            <person name="Corre E."/>
            <person name="Pelletier E."/>
            <person name="Niang G."/>
            <person name="Scheremetjew M."/>
            <person name="Finn R."/>
            <person name="Kale V."/>
            <person name="Holt S."/>
            <person name="Cochrane G."/>
            <person name="Meng A."/>
            <person name="Brown T."/>
            <person name="Cohen L."/>
        </authorList>
    </citation>
    <scope>NUCLEOTIDE SEQUENCE</scope>
    <source>
        <strain evidence="2">NIES-381</strain>
    </source>
</reference>
<feature type="compositionally biased region" description="Basic and acidic residues" evidence="1">
    <location>
        <begin position="77"/>
        <end position="90"/>
    </location>
</feature>
<dbReference type="EMBL" id="HBGA01081203">
    <property type="protein sequence ID" value="CAD9019155.1"/>
    <property type="molecule type" value="Transcribed_RNA"/>
</dbReference>
<accession>A0A7S1IPN4</accession>
<evidence type="ECO:0000256" key="1">
    <source>
        <dbReference type="SAM" id="MobiDB-lite"/>
    </source>
</evidence>
<protein>
    <submittedName>
        <fullName evidence="2">Uncharacterized protein</fullName>
    </submittedName>
</protein>
<gene>
    <name evidence="2" type="ORF">EGYM00392_LOCUS30269</name>
</gene>
<organism evidence="2">
    <name type="scientific">Eutreptiella gymnastica</name>
    <dbReference type="NCBI Taxonomy" id="73025"/>
    <lineage>
        <taxon>Eukaryota</taxon>
        <taxon>Discoba</taxon>
        <taxon>Euglenozoa</taxon>
        <taxon>Euglenida</taxon>
        <taxon>Spirocuta</taxon>
        <taxon>Euglenophyceae</taxon>
        <taxon>Eutreptiales</taxon>
        <taxon>Eutreptiaceae</taxon>
        <taxon>Eutreptiella</taxon>
    </lineage>
</organism>
<feature type="compositionally biased region" description="Polar residues" evidence="1">
    <location>
        <begin position="56"/>
        <end position="66"/>
    </location>
</feature>
<sequence>MPWHPTPHACELEGEPPTGDLQDEEPRTFVDAFLGIFWGGGKQYHSHAAVDCRAGSQDSGQSNSSFYGGWGEGSALHARDPPRHEMSPHETETCHIWPLLCVEQFPLRSWGERQSSIGRRGGGGHQGPPGPGGFIQWGEGGRTPQ</sequence>
<name>A0A7S1IPN4_9EUGL</name>
<proteinExistence type="predicted"/>
<dbReference type="AlphaFoldDB" id="A0A7S1IPN4"/>
<feature type="region of interest" description="Disordered" evidence="1">
    <location>
        <begin position="52"/>
        <end position="90"/>
    </location>
</feature>
<feature type="region of interest" description="Disordered" evidence="1">
    <location>
        <begin position="113"/>
        <end position="145"/>
    </location>
</feature>
<evidence type="ECO:0000313" key="2">
    <source>
        <dbReference type="EMBL" id="CAD9019155.1"/>
    </source>
</evidence>